<dbReference type="eggNOG" id="KOG1295">
    <property type="taxonomic scope" value="Eukaryota"/>
</dbReference>
<keyword evidence="8" id="KW-1185">Reference proteome</keyword>
<dbReference type="AlphaFoldDB" id="S8FVS2"/>
<name>S8FVS2_FOMSC</name>
<reference evidence="7 8" key="1">
    <citation type="journal article" date="2012" name="Science">
        <title>The Paleozoic origin of enzymatic lignin decomposition reconstructed from 31 fungal genomes.</title>
        <authorList>
            <person name="Floudas D."/>
            <person name="Binder M."/>
            <person name="Riley R."/>
            <person name="Barry K."/>
            <person name="Blanchette R.A."/>
            <person name="Henrissat B."/>
            <person name="Martinez A.T."/>
            <person name="Otillar R."/>
            <person name="Spatafora J.W."/>
            <person name="Yadav J.S."/>
            <person name="Aerts A."/>
            <person name="Benoit I."/>
            <person name="Boyd A."/>
            <person name="Carlson A."/>
            <person name="Copeland A."/>
            <person name="Coutinho P.M."/>
            <person name="de Vries R.P."/>
            <person name="Ferreira P."/>
            <person name="Findley K."/>
            <person name="Foster B."/>
            <person name="Gaskell J."/>
            <person name="Glotzer D."/>
            <person name="Gorecki P."/>
            <person name="Heitman J."/>
            <person name="Hesse C."/>
            <person name="Hori C."/>
            <person name="Igarashi K."/>
            <person name="Jurgens J.A."/>
            <person name="Kallen N."/>
            <person name="Kersten P."/>
            <person name="Kohler A."/>
            <person name="Kuees U."/>
            <person name="Kumar T.K.A."/>
            <person name="Kuo A."/>
            <person name="LaButti K."/>
            <person name="Larrondo L.F."/>
            <person name="Lindquist E."/>
            <person name="Ling A."/>
            <person name="Lombard V."/>
            <person name="Lucas S."/>
            <person name="Lundell T."/>
            <person name="Martin R."/>
            <person name="McLaughlin D.J."/>
            <person name="Morgenstern I."/>
            <person name="Morin E."/>
            <person name="Murat C."/>
            <person name="Nagy L.G."/>
            <person name="Nolan M."/>
            <person name="Ohm R.A."/>
            <person name="Patyshakuliyeva A."/>
            <person name="Rokas A."/>
            <person name="Ruiz-Duenas F.J."/>
            <person name="Sabat G."/>
            <person name="Salamov A."/>
            <person name="Samejima M."/>
            <person name="Schmutz J."/>
            <person name="Slot J.C."/>
            <person name="St John F."/>
            <person name="Stenlid J."/>
            <person name="Sun H."/>
            <person name="Sun S."/>
            <person name="Syed K."/>
            <person name="Tsang A."/>
            <person name="Wiebenga A."/>
            <person name="Young D."/>
            <person name="Pisabarro A."/>
            <person name="Eastwood D.C."/>
            <person name="Martin F."/>
            <person name="Cullen D."/>
            <person name="Grigoriev I.V."/>
            <person name="Hibbett D.S."/>
        </authorList>
    </citation>
    <scope>NUCLEOTIDE SEQUENCE</scope>
    <source>
        <strain evidence="8">FP-58527</strain>
    </source>
</reference>
<dbReference type="PANTHER" id="PTHR13112">
    <property type="entry name" value="UPF3 REGULATOR OF NONSENSE TRANSCRIPTS-LIKE PROTEIN"/>
    <property type="match status" value="1"/>
</dbReference>
<evidence type="ECO:0000313" key="7">
    <source>
        <dbReference type="EMBL" id="EPT02345.1"/>
    </source>
</evidence>
<dbReference type="GO" id="GO:0000184">
    <property type="term" value="P:nuclear-transcribed mRNA catabolic process, nonsense-mediated decay"/>
    <property type="evidence" value="ECO:0007669"/>
    <property type="project" value="UniProtKB-KW"/>
</dbReference>
<organism evidence="7 8">
    <name type="scientific">Fomitopsis schrenkii</name>
    <name type="common">Brown rot fungus</name>
    <dbReference type="NCBI Taxonomy" id="2126942"/>
    <lineage>
        <taxon>Eukaryota</taxon>
        <taxon>Fungi</taxon>
        <taxon>Dikarya</taxon>
        <taxon>Basidiomycota</taxon>
        <taxon>Agaricomycotina</taxon>
        <taxon>Agaricomycetes</taxon>
        <taxon>Polyporales</taxon>
        <taxon>Fomitopsis</taxon>
    </lineage>
</organism>
<protein>
    <recommendedName>
        <fullName evidence="6">UPF3 domain-containing protein</fullName>
    </recommendedName>
</protein>
<dbReference type="Pfam" id="PF03467">
    <property type="entry name" value="Smg4_UPF3"/>
    <property type="match status" value="1"/>
</dbReference>
<dbReference type="GO" id="GO:0045727">
    <property type="term" value="P:positive regulation of translation"/>
    <property type="evidence" value="ECO:0007669"/>
    <property type="project" value="TreeGrafter"/>
</dbReference>
<dbReference type="InterPro" id="IPR039722">
    <property type="entry name" value="Upf3"/>
</dbReference>
<evidence type="ECO:0000256" key="2">
    <source>
        <dbReference type="ARBA" id="ARBA00005991"/>
    </source>
</evidence>
<evidence type="ECO:0000256" key="4">
    <source>
        <dbReference type="ARBA" id="ARBA00023242"/>
    </source>
</evidence>
<dbReference type="OrthoDB" id="18087at2759"/>
<evidence type="ECO:0000313" key="8">
    <source>
        <dbReference type="Proteomes" id="UP000015241"/>
    </source>
</evidence>
<feature type="compositionally biased region" description="Polar residues" evidence="5">
    <location>
        <begin position="1"/>
        <end position="16"/>
    </location>
</feature>
<dbReference type="Proteomes" id="UP000015241">
    <property type="component" value="Unassembled WGS sequence"/>
</dbReference>
<sequence>MSAATESLRPSSSPNSKARAREKEKRQKGDPKSQTERLKTVVRRLPPNLPENIFWQSVQQWVTGDTVQWKAFYQGKFRTRINKENIPSRAYIAFRNEEQLAIFSRDYDGHVFRDKAGNESIAIVEFAPFQKIPVEKKKPDSKIGTIEIEEDFQSFLKSLEEGASKPVEVDSLETLIAASQPPPQ</sequence>
<feature type="compositionally biased region" description="Basic and acidic residues" evidence="5">
    <location>
        <begin position="19"/>
        <end position="38"/>
    </location>
</feature>
<dbReference type="EMBL" id="KE504136">
    <property type="protein sequence ID" value="EPT02345.1"/>
    <property type="molecule type" value="Genomic_DNA"/>
</dbReference>
<proteinExistence type="inferred from homology"/>
<dbReference type="GO" id="GO:0005730">
    <property type="term" value="C:nucleolus"/>
    <property type="evidence" value="ECO:0007669"/>
    <property type="project" value="TreeGrafter"/>
</dbReference>
<dbReference type="PANTHER" id="PTHR13112:SF0">
    <property type="entry name" value="FI21285P1"/>
    <property type="match status" value="1"/>
</dbReference>
<evidence type="ECO:0000256" key="5">
    <source>
        <dbReference type="SAM" id="MobiDB-lite"/>
    </source>
</evidence>
<dbReference type="CDD" id="cd12455">
    <property type="entry name" value="RRM_like_Smg4_UPF3"/>
    <property type="match status" value="1"/>
</dbReference>
<dbReference type="Gene3D" id="3.30.70.330">
    <property type="match status" value="1"/>
</dbReference>
<dbReference type="InterPro" id="IPR012677">
    <property type="entry name" value="Nucleotide-bd_a/b_plait_sf"/>
</dbReference>
<accession>S8FVS2</accession>
<feature type="region of interest" description="Disordered" evidence="5">
    <location>
        <begin position="1"/>
        <end position="38"/>
    </location>
</feature>
<dbReference type="HOGENOM" id="CLU_099300_0_0_1"/>
<evidence type="ECO:0000256" key="3">
    <source>
        <dbReference type="ARBA" id="ARBA00023161"/>
    </source>
</evidence>
<dbReference type="InterPro" id="IPR005120">
    <property type="entry name" value="UPF3_dom"/>
</dbReference>
<dbReference type="InterPro" id="IPR035979">
    <property type="entry name" value="RBD_domain_sf"/>
</dbReference>
<gene>
    <name evidence="7" type="ORF">FOMPIDRAFT_141476</name>
</gene>
<keyword evidence="3" id="KW-0866">Nonsense-mediated mRNA decay</keyword>
<dbReference type="SUPFAM" id="SSF54928">
    <property type="entry name" value="RNA-binding domain, RBD"/>
    <property type="match status" value="1"/>
</dbReference>
<comment type="similarity">
    <text evidence="2">Belongs to the RENT3 family.</text>
</comment>
<comment type="subcellular location">
    <subcellularLocation>
        <location evidence="1">Nucleus</location>
    </subcellularLocation>
</comment>
<dbReference type="GO" id="GO:0003729">
    <property type="term" value="F:mRNA binding"/>
    <property type="evidence" value="ECO:0007669"/>
    <property type="project" value="TreeGrafter"/>
</dbReference>
<feature type="non-terminal residue" evidence="7">
    <location>
        <position position="184"/>
    </location>
</feature>
<keyword evidence="4" id="KW-0539">Nucleus</keyword>
<feature type="domain" description="UPF3" evidence="6">
    <location>
        <begin position="36"/>
        <end position="174"/>
    </location>
</feature>
<dbReference type="InParanoid" id="S8FVS2"/>
<evidence type="ECO:0000256" key="1">
    <source>
        <dbReference type="ARBA" id="ARBA00004123"/>
    </source>
</evidence>
<dbReference type="GO" id="GO:0005737">
    <property type="term" value="C:cytoplasm"/>
    <property type="evidence" value="ECO:0007669"/>
    <property type="project" value="TreeGrafter"/>
</dbReference>
<dbReference type="STRING" id="743788.S8FVS2"/>
<evidence type="ECO:0000259" key="6">
    <source>
        <dbReference type="Pfam" id="PF03467"/>
    </source>
</evidence>